<dbReference type="SUPFAM" id="SSF48371">
    <property type="entry name" value="ARM repeat"/>
    <property type="match status" value="1"/>
</dbReference>
<organism evidence="1 2">
    <name type="scientific">Bradyrhizobium denitrificans</name>
    <dbReference type="NCBI Taxonomy" id="2734912"/>
    <lineage>
        <taxon>Bacteria</taxon>
        <taxon>Pseudomonadati</taxon>
        <taxon>Pseudomonadota</taxon>
        <taxon>Alphaproteobacteria</taxon>
        <taxon>Hyphomicrobiales</taxon>
        <taxon>Nitrobacteraceae</taxon>
        <taxon>Bradyrhizobium</taxon>
    </lineage>
</organism>
<dbReference type="RefSeq" id="WP_172236628.1">
    <property type="nucleotide sequence ID" value="NZ_JABFDP010000010.1"/>
</dbReference>
<evidence type="ECO:0000313" key="2">
    <source>
        <dbReference type="Proteomes" id="UP001314635"/>
    </source>
</evidence>
<protein>
    <recommendedName>
        <fullName evidence="3">HEAT repeat domain-containing protein</fullName>
    </recommendedName>
</protein>
<dbReference type="Gene3D" id="1.25.10.10">
    <property type="entry name" value="Leucine-rich Repeat Variant"/>
    <property type="match status" value="1"/>
</dbReference>
<reference evidence="2" key="1">
    <citation type="journal article" date="2021" name="ISME J.">
        <title>Evolutionary origin and ecological implication of a unique nif island in free-living Bradyrhizobium lineages.</title>
        <authorList>
            <person name="Tao J."/>
        </authorList>
    </citation>
    <scope>NUCLEOTIDE SEQUENCE [LARGE SCALE GENOMIC DNA]</scope>
    <source>
        <strain evidence="2">SZCCT0094</strain>
    </source>
</reference>
<proteinExistence type="predicted"/>
<comment type="caution">
    <text evidence="1">The sequence shown here is derived from an EMBL/GenBank/DDBJ whole genome shotgun (WGS) entry which is preliminary data.</text>
</comment>
<dbReference type="InterPro" id="IPR016024">
    <property type="entry name" value="ARM-type_fold"/>
</dbReference>
<dbReference type="Proteomes" id="UP001314635">
    <property type="component" value="Unassembled WGS sequence"/>
</dbReference>
<keyword evidence="2" id="KW-1185">Reference proteome</keyword>
<gene>
    <name evidence="1" type="ORF">JQ619_11735</name>
</gene>
<name>A0ABS5G725_9BRAD</name>
<accession>A0ABS5G725</accession>
<dbReference type="InterPro" id="IPR011989">
    <property type="entry name" value="ARM-like"/>
</dbReference>
<evidence type="ECO:0000313" key="1">
    <source>
        <dbReference type="EMBL" id="MBR1136441.1"/>
    </source>
</evidence>
<sequence length="189" mass="21579">MDAAKRRLIWDLVQGSVSENSFIAQFGAVPRTTPEIVRTELEESLTDRSPDNLKYALILAFRFGLSRQWAPLLFKLVEEDWHDSHEDIAHALQNLRLPSTIDCLYRTALRKHDYLAYNDNYALAVKCIWALHDIGTREAVEKLQLLSQSDLSAPIREKALKRLSALAARRPDDPEPVYRLARDGTVRPG</sequence>
<evidence type="ECO:0008006" key="3">
    <source>
        <dbReference type="Google" id="ProtNLM"/>
    </source>
</evidence>
<dbReference type="EMBL" id="JAFCLK010000009">
    <property type="protein sequence ID" value="MBR1136441.1"/>
    <property type="molecule type" value="Genomic_DNA"/>
</dbReference>